<evidence type="ECO:0008006" key="4">
    <source>
        <dbReference type="Google" id="ProtNLM"/>
    </source>
</evidence>
<accession>A0A2R8BCD2</accession>
<dbReference type="Proteomes" id="UP000244880">
    <property type="component" value="Unassembled WGS sequence"/>
</dbReference>
<gene>
    <name evidence="2" type="ORF">ASD8599_01324</name>
</gene>
<evidence type="ECO:0000256" key="1">
    <source>
        <dbReference type="SAM" id="SignalP"/>
    </source>
</evidence>
<evidence type="ECO:0000313" key="2">
    <source>
        <dbReference type="EMBL" id="SPH20587.1"/>
    </source>
</evidence>
<name>A0A2R8BCD2_9RHOB</name>
<dbReference type="RefSeq" id="WP_108827783.1">
    <property type="nucleotide sequence ID" value="NZ_OMOR01000001.1"/>
</dbReference>
<feature type="signal peptide" evidence="1">
    <location>
        <begin position="1"/>
        <end position="20"/>
    </location>
</feature>
<dbReference type="EMBL" id="OMOR01000001">
    <property type="protein sequence ID" value="SPH20587.1"/>
    <property type="molecule type" value="Genomic_DNA"/>
</dbReference>
<keyword evidence="1" id="KW-0732">Signal</keyword>
<keyword evidence="3" id="KW-1185">Reference proteome</keyword>
<dbReference type="Pfam" id="PF06707">
    <property type="entry name" value="DUF1194"/>
    <property type="match status" value="1"/>
</dbReference>
<proteinExistence type="predicted"/>
<sequence length="258" mass="27809">MHRCSHLPSSLYAIVFAVFATQTIGSLAQAQCRQALALGLDVSGSVDAREYRLQLDGVAAALNAPTVQAALWDTPGSHVSLLIYEWSGPADQALILPWTPIMSVADLDDVTEILQQTVRRATSPGTALGDAMILGARHLAMQPECWKHTLDISGDGKSNLGARPRDVKPVLLHDDITINALVIGADAPQSGDNRQADIAGLSAYFHAEVVLGPDSFVETALGFDAYAQAMQRKLERELQTLMMSEHDLDAGTQKRDLR</sequence>
<dbReference type="OrthoDB" id="9792179at2"/>
<dbReference type="InterPro" id="IPR010607">
    <property type="entry name" value="DUF1194"/>
</dbReference>
<reference evidence="2 3" key="1">
    <citation type="submission" date="2018-03" db="EMBL/GenBank/DDBJ databases">
        <authorList>
            <person name="Keele B.F."/>
        </authorList>
    </citation>
    <scope>NUCLEOTIDE SEQUENCE [LARGE SCALE GENOMIC DNA]</scope>
    <source>
        <strain evidence="2 3">CECT 8599</strain>
    </source>
</reference>
<evidence type="ECO:0000313" key="3">
    <source>
        <dbReference type="Proteomes" id="UP000244880"/>
    </source>
</evidence>
<dbReference type="SUPFAM" id="SSF53300">
    <property type="entry name" value="vWA-like"/>
    <property type="match status" value="1"/>
</dbReference>
<dbReference type="AlphaFoldDB" id="A0A2R8BCD2"/>
<feature type="chain" id="PRO_5015346872" description="VWFA domain-containing protein" evidence="1">
    <location>
        <begin position="21"/>
        <end position="258"/>
    </location>
</feature>
<dbReference type="InterPro" id="IPR036465">
    <property type="entry name" value="vWFA_dom_sf"/>
</dbReference>
<dbReference type="Gene3D" id="3.40.50.410">
    <property type="entry name" value="von Willebrand factor, type A domain"/>
    <property type="match status" value="1"/>
</dbReference>
<organism evidence="2 3">
    <name type="scientific">Ascidiaceihabitans donghaensis</name>
    <dbReference type="NCBI Taxonomy" id="1510460"/>
    <lineage>
        <taxon>Bacteria</taxon>
        <taxon>Pseudomonadati</taxon>
        <taxon>Pseudomonadota</taxon>
        <taxon>Alphaproteobacteria</taxon>
        <taxon>Rhodobacterales</taxon>
        <taxon>Paracoccaceae</taxon>
        <taxon>Ascidiaceihabitans</taxon>
    </lineage>
</organism>
<protein>
    <recommendedName>
        <fullName evidence="4">VWFA domain-containing protein</fullName>
    </recommendedName>
</protein>